<evidence type="ECO:0000256" key="12">
    <source>
        <dbReference type="ARBA" id="ARBA00022857"/>
    </source>
</evidence>
<evidence type="ECO:0000256" key="21">
    <source>
        <dbReference type="ARBA" id="ARBA00048262"/>
    </source>
</evidence>
<comment type="catalytic activity">
    <reaction evidence="20">
        <text>S-nitrosoglutathione + NADPH + H(+) = S-(hydroxysulfenamide)glutathione + NADP(+)</text>
        <dbReference type="Rhea" id="RHEA:63500"/>
        <dbReference type="ChEBI" id="CHEBI:15378"/>
        <dbReference type="ChEBI" id="CHEBI:57783"/>
        <dbReference type="ChEBI" id="CHEBI:58349"/>
        <dbReference type="ChEBI" id="CHEBI:145544"/>
        <dbReference type="ChEBI" id="CHEBI:229723"/>
    </reaction>
</comment>
<dbReference type="InterPro" id="IPR018170">
    <property type="entry name" value="Aldo/ket_reductase_CS"/>
</dbReference>
<evidence type="ECO:0000256" key="3">
    <source>
        <dbReference type="ARBA" id="ARBA00004221"/>
    </source>
</evidence>
<dbReference type="GO" id="GO:0005829">
    <property type="term" value="C:cytosol"/>
    <property type="evidence" value="ECO:0007669"/>
    <property type="project" value="UniProtKB-SubCell"/>
</dbReference>
<feature type="domain" description="NADP-dependent oxidoreductase" evidence="24">
    <location>
        <begin position="318"/>
        <end position="578"/>
    </location>
</feature>
<dbReference type="GO" id="GO:0042593">
    <property type="term" value="P:glucose homeostasis"/>
    <property type="evidence" value="ECO:0007669"/>
    <property type="project" value="UniProtKB-ARBA"/>
</dbReference>
<comment type="similarity">
    <text evidence="6">Belongs to the aldo/keto reductase family.</text>
</comment>
<evidence type="ECO:0000256" key="9">
    <source>
        <dbReference type="ARBA" id="ARBA00022490"/>
    </source>
</evidence>
<dbReference type="PROSITE" id="PS00798">
    <property type="entry name" value="ALDOKETO_REDUCTASE_1"/>
    <property type="match status" value="1"/>
</dbReference>
<dbReference type="CDD" id="cd19106">
    <property type="entry name" value="AKR_AKR1A1-4"/>
    <property type="match status" value="1"/>
</dbReference>
<evidence type="ECO:0000313" key="27">
    <source>
        <dbReference type="Proteomes" id="UP000281406"/>
    </source>
</evidence>
<organism evidence="26 27">
    <name type="scientific">Anabarilius grahami</name>
    <name type="common">Kanglang fish</name>
    <name type="synonym">Barilius grahami</name>
    <dbReference type="NCBI Taxonomy" id="495550"/>
    <lineage>
        <taxon>Eukaryota</taxon>
        <taxon>Metazoa</taxon>
        <taxon>Chordata</taxon>
        <taxon>Craniata</taxon>
        <taxon>Vertebrata</taxon>
        <taxon>Euteleostomi</taxon>
        <taxon>Actinopterygii</taxon>
        <taxon>Neopterygii</taxon>
        <taxon>Teleostei</taxon>
        <taxon>Ostariophysi</taxon>
        <taxon>Cypriniformes</taxon>
        <taxon>Xenocyprididae</taxon>
        <taxon>Xenocypridinae</taxon>
        <taxon>Xenocypridinae incertae sedis</taxon>
        <taxon>Anabarilius</taxon>
    </lineage>
</organism>
<comment type="function">
    <text evidence="1">Involved in pre-mRNA splicing as a component of the spliceosome.</text>
</comment>
<feature type="compositionally biased region" description="Basic residues" evidence="23">
    <location>
        <begin position="260"/>
        <end position="294"/>
    </location>
</feature>
<comment type="subcellular location">
    <subcellularLocation>
        <location evidence="3">Apical cell membrane</location>
    </subcellularLocation>
    <subcellularLocation>
        <location evidence="4">Cytoplasm</location>
        <location evidence="4">Cytosol</location>
    </subcellularLocation>
    <subcellularLocation>
        <location evidence="2">Nucleus</location>
    </subcellularLocation>
</comment>
<keyword evidence="14" id="KW-0472">Membrane</keyword>
<name>A0A3N0YE70_ANAGA</name>
<dbReference type="OrthoDB" id="416253at2759"/>
<keyword evidence="15" id="KW-0508">mRNA splicing</keyword>
<protein>
    <recommendedName>
        <fullName evidence="7">Pre-mRNA-splicing factor 38A</fullName>
        <ecNumber evidence="17">1.1.1.2</ecNumber>
    </recommendedName>
    <alternativeName>
        <fullName evidence="18">S-nitroso-CoA reductase</fullName>
    </alternativeName>
</protein>
<dbReference type="InterPro" id="IPR020471">
    <property type="entry name" value="AKR"/>
</dbReference>
<evidence type="ECO:0000256" key="17">
    <source>
        <dbReference type="ARBA" id="ARBA00024074"/>
    </source>
</evidence>
<feature type="compositionally biased region" description="Basic and acidic residues" evidence="23">
    <location>
        <begin position="203"/>
        <end position="224"/>
    </location>
</feature>
<dbReference type="EMBL" id="RJVU01046050">
    <property type="protein sequence ID" value="ROL44457.1"/>
    <property type="molecule type" value="Genomic_DNA"/>
</dbReference>
<keyword evidence="16" id="KW-0539">Nucleus</keyword>
<keyword evidence="8" id="KW-1003">Cell membrane</keyword>
<dbReference type="GO" id="GO:0008380">
    <property type="term" value="P:RNA splicing"/>
    <property type="evidence" value="ECO:0007669"/>
    <property type="project" value="UniProtKB-KW"/>
</dbReference>
<dbReference type="InterPro" id="IPR005037">
    <property type="entry name" value="PRP38"/>
</dbReference>
<dbReference type="GO" id="GO:0005681">
    <property type="term" value="C:spliceosomal complex"/>
    <property type="evidence" value="ECO:0007669"/>
    <property type="project" value="UniProtKB-KW"/>
</dbReference>
<dbReference type="InterPro" id="IPR024767">
    <property type="entry name" value="PRP38_C"/>
</dbReference>
<dbReference type="PANTHER" id="PTHR23142">
    <property type="entry name" value="PRE-MRNA-SPLICING FACTOR 38A-RELATED"/>
    <property type="match status" value="1"/>
</dbReference>
<dbReference type="FunFam" id="3.20.20.100:FF:000006">
    <property type="entry name" value="Aldo-keto reductase family 1 member A1"/>
    <property type="match status" value="1"/>
</dbReference>
<dbReference type="GO" id="GO:0006397">
    <property type="term" value="P:mRNA processing"/>
    <property type="evidence" value="ECO:0007669"/>
    <property type="project" value="UniProtKB-KW"/>
</dbReference>
<dbReference type="EC" id="1.1.1.2" evidence="17"/>
<evidence type="ECO:0000256" key="4">
    <source>
        <dbReference type="ARBA" id="ARBA00004514"/>
    </source>
</evidence>
<comment type="similarity">
    <text evidence="5">Belongs to the PRP38 family.</text>
</comment>
<evidence type="ECO:0000256" key="23">
    <source>
        <dbReference type="SAM" id="MobiDB-lite"/>
    </source>
</evidence>
<comment type="function">
    <text evidence="22">Catalyzes the NADPH-dependent reduction of a wide variety of carbonyl-containing compounds to their corresponding alcohols. Displays enzymatic activity towards endogenous metabolites such as aromatic and aliphatic aldehydes, ketones, monosaccharides and bile acids. Acts as an aldehyde-detoxification enzyme. Also acts as an inhibitor of protein S-nitrosylation by mediating degradation of S-nitroso-coenzyme A (S-nitroso-CoA), a cofactor required to S-nitrosylate proteins. Also acts as a S-nitroso-glutathione reductase by catalyzing the NADPH-dependent reduction of S-nitrosoglutathione. Displays no reductase activity towards retinoids.</text>
</comment>
<evidence type="ECO:0000256" key="18">
    <source>
        <dbReference type="ARBA" id="ARBA00044808"/>
    </source>
</evidence>
<dbReference type="InterPro" id="IPR023210">
    <property type="entry name" value="NADP_OxRdtase_dom"/>
</dbReference>
<evidence type="ECO:0000256" key="6">
    <source>
        <dbReference type="ARBA" id="ARBA00007905"/>
    </source>
</evidence>
<reference evidence="26 27" key="1">
    <citation type="submission" date="2018-10" db="EMBL/GenBank/DDBJ databases">
        <title>Genome assembly for a Yunnan-Guizhou Plateau 3E fish, Anabarilius grahami (Regan), and its evolutionary and genetic applications.</title>
        <authorList>
            <person name="Jiang W."/>
        </authorList>
    </citation>
    <scope>NUCLEOTIDE SEQUENCE [LARGE SCALE GENOMIC DNA]</scope>
    <source>
        <strain evidence="26">AG-KIZ</strain>
        <tissue evidence="26">Muscle</tissue>
    </source>
</reference>
<evidence type="ECO:0000256" key="15">
    <source>
        <dbReference type="ARBA" id="ARBA00023187"/>
    </source>
</evidence>
<dbReference type="GO" id="GO:0016324">
    <property type="term" value="C:apical plasma membrane"/>
    <property type="evidence" value="ECO:0007669"/>
    <property type="project" value="UniProtKB-SubCell"/>
</dbReference>
<evidence type="ECO:0000259" key="25">
    <source>
        <dbReference type="Pfam" id="PF12871"/>
    </source>
</evidence>
<evidence type="ECO:0000256" key="13">
    <source>
        <dbReference type="ARBA" id="ARBA00023002"/>
    </source>
</evidence>
<feature type="compositionally biased region" description="Acidic residues" evidence="23">
    <location>
        <begin position="187"/>
        <end position="202"/>
    </location>
</feature>
<keyword evidence="9" id="KW-0963">Cytoplasm</keyword>
<sequence>MANRTVKDANSIHGTNPQYLVEKIIRTRIYESKYWKEECFGLTAELVVDKAMELKFVGGVYGGNIKPTPFLCLTLKMLQIQPEKDIIVEFIKNEDFKYVRLLGAMYMRLTGTSVDCYKYLEPLYNDYRKIKSQNRNGEFELMHVDEFIDELLHAERMCDIILPRLQKRQVLEEAELLDARISALEEDLDEVETSDEEDEEEEKPERVQTPEPHRRSYRDMDRPRRSPSPRYRRSRSPRRRSRSPKRRSPSPRRDRDRDRHRSKSPRRHRSRSRERRHRSKSPGHHRSHRHRSHSKSPERMSMNDFAVLSTGRKMPLVGLGTWKSEPGQVKQAVIWALQTGYRHIDCAPIYANEPEIGEAFQEVMGPEKGIRREDVFVTSKLWNTKHHPDDVEPSLLKTLKDLKLERGDTSFPRKEDGTLLYDDIDYKLTWAAMEKLVGKGLVRAIGLSNFNSRQIDDILSVASIKPSVLQVESHPYLAQVELLAHCRDRGLVMTAYSPLGSPDRAWKHPEEPVLLEEPAIAALAKKYNKTPAQIIIRWQTQRGVVTIPKSITQSRIKENIQVFDFTLEPEEMSQVTALHRGWRYIVPTITVDGKSVPRDAGHPHYPFNDPY</sequence>
<dbReference type="Proteomes" id="UP000281406">
    <property type="component" value="Unassembled WGS sequence"/>
</dbReference>
<evidence type="ECO:0000259" key="24">
    <source>
        <dbReference type="Pfam" id="PF00248"/>
    </source>
</evidence>
<dbReference type="InterPro" id="IPR036812">
    <property type="entry name" value="NAD(P)_OxRdtase_dom_sf"/>
</dbReference>
<keyword evidence="27" id="KW-1185">Reference proteome</keyword>
<proteinExistence type="inferred from homology"/>
<dbReference type="PRINTS" id="PR00069">
    <property type="entry name" value="ALDKETRDTASE"/>
</dbReference>
<keyword evidence="12" id="KW-0521">NADP</keyword>
<feature type="region of interest" description="Disordered" evidence="23">
    <location>
        <begin position="187"/>
        <end position="301"/>
    </location>
</feature>
<evidence type="ECO:0000256" key="22">
    <source>
        <dbReference type="ARBA" id="ARBA00055218"/>
    </source>
</evidence>
<comment type="catalytic activity">
    <reaction evidence="21">
        <text>a primary alcohol + NADP(+) = an aldehyde + NADPH + H(+)</text>
        <dbReference type="Rhea" id="RHEA:15937"/>
        <dbReference type="ChEBI" id="CHEBI:15378"/>
        <dbReference type="ChEBI" id="CHEBI:15734"/>
        <dbReference type="ChEBI" id="CHEBI:17478"/>
        <dbReference type="ChEBI" id="CHEBI:57783"/>
        <dbReference type="ChEBI" id="CHEBI:58349"/>
        <dbReference type="EC" id="1.1.1.2"/>
    </reaction>
</comment>
<dbReference type="AlphaFoldDB" id="A0A3N0YE70"/>
<evidence type="ECO:0000256" key="5">
    <source>
        <dbReference type="ARBA" id="ARBA00006164"/>
    </source>
</evidence>
<feature type="compositionally biased region" description="Basic residues" evidence="23">
    <location>
        <begin position="225"/>
        <end position="250"/>
    </location>
</feature>
<evidence type="ECO:0000256" key="2">
    <source>
        <dbReference type="ARBA" id="ARBA00004123"/>
    </source>
</evidence>
<dbReference type="InterPro" id="IPR044481">
    <property type="entry name" value="AKR1A"/>
</dbReference>
<dbReference type="PROSITE" id="PS00062">
    <property type="entry name" value="ALDOKETO_REDUCTASE_2"/>
    <property type="match status" value="1"/>
</dbReference>
<dbReference type="GO" id="GO:0008106">
    <property type="term" value="F:alcohol dehydrogenase (NADP+) activity"/>
    <property type="evidence" value="ECO:0007669"/>
    <property type="project" value="UniProtKB-EC"/>
</dbReference>
<dbReference type="Pfam" id="PF03371">
    <property type="entry name" value="PRP38"/>
    <property type="match status" value="1"/>
</dbReference>
<evidence type="ECO:0000256" key="8">
    <source>
        <dbReference type="ARBA" id="ARBA00022475"/>
    </source>
</evidence>
<dbReference type="PROSITE" id="PS00063">
    <property type="entry name" value="ALDOKETO_REDUCTASE_3"/>
    <property type="match status" value="1"/>
</dbReference>
<evidence type="ECO:0000256" key="10">
    <source>
        <dbReference type="ARBA" id="ARBA00022664"/>
    </source>
</evidence>
<dbReference type="Pfam" id="PF00248">
    <property type="entry name" value="Aldo_ket_red"/>
    <property type="match status" value="1"/>
</dbReference>
<dbReference type="SUPFAM" id="SSF51430">
    <property type="entry name" value="NAD(P)-linked oxidoreductase"/>
    <property type="match status" value="1"/>
</dbReference>
<evidence type="ECO:0000256" key="19">
    <source>
        <dbReference type="ARBA" id="ARBA00047706"/>
    </source>
</evidence>
<evidence type="ECO:0000313" key="26">
    <source>
        <dbReference type="EMBL" id="ROL44457.1"/>
    </source>
</evidence>
<keyword evidence="10" id="KW-0507">mRNA processing</keyword>
<dbReference type="Gene3D" id="3.20.20.100">
    <property type="entry name" value="NADP-dependent oxidoreductase domain"/>
    <property type="match status" value="1"/>
</dbReference>
<evidence type="ECO:0000256" key="1">
    <source>
        <dbReference type="ARBA" id="ARBA00002609"/>
    </source>
</evidence>
<comment type="catalytic activity">
    <reaction evidence="19">
        <text>S-nitroso-CoA + NADPH + H(+) = sulfinamide-CoA + NADP(+)</text>
        <dbReference type="Rhea" id="RHEA:78375"/>
        <dbReference type="ChEBI" id="CHEBI:15378"/>
        <dbReference type="ChEBI" id="CHEBI:57783"/>
        <dbReference type="ChEBI" id="CHEBI:58349"/>
        <dbReference type="ChEBI" id="CHEBI:145546"/>
        <dbReference type="ChEBI" id="CHEBI:145548"/>
    </reaction>
    <physiologicalReaction direction="left-to-right" evidence="19">
        <dbReference type="Rhea" id="RHEA:78376"/>
    </physiologicalReaction>
</comment>
<evidence type="ECO:0000256" key="14">
    <source>
        <dbReference type="ARBA" id="ARBA00023136"/>
    </source>
</evidence>
<gene>
    <name evidence="26" type="ORF">DPX16_20726</name>
</gene>
<evidence type="ECO:0000256" key="11">
    <source>
        <dbReference type="ARBA" id="ARBA00022728"/>
    </source>
</evidence>
<keyword evidence="11" id="KW-0747">Spliceosome</keyword>
<comment type="caution">
    <text evidence="26">The sequence shown here is derived from an EMBL/GenBank/DDBJ whole genome shotgun (WGS) entry which is preliminary data.</text>
</comment>
<feature type="domain" description="Pre-mRNA-splicing factor 38 C-terminal" evidence="25">
    <location>
        <begin position="180"/>
        <end position="261"/>
    </location>
</feature>
<evidence type="ECO:0000256" key="16">
    <source>
        <dbReference type="ARBA" id="ARBA00023242"/>
    </source>
</evidence>
<dbReference type="Pfam" id="PF12871">
    <property type="entry name" value="PRP38_assoc"/>
    <property type="match status" value="1"/>
</dbReference>
<evidence type="ECO:0000256" key="20">
    <source>
        <dbReference type="ARBA" id="ARBA00048207"/>
    </source>
</evidence>
<keyword evidence="13" id="KW-0560">Oxidoreductase</keyword>
<accession>A0A3N0YE70</accession>
<evidence type="ECO:0000256" key="7">
    <source>
        <dbReference type="ARBA" id="ARBA00018053"/>
    </source>
</evidence>
<dbReference type="GO" id="GO:0046185">
    <property type="term" value="P:aldehyde catabolic process"/>
    <property type="evidence" value="ECO:0007669"/>
    <property type="project" value="InterPro"/>
</dbReference>